<dbReference type="PANTHER" id="PTHR31528:SF15">
    <property type="entry name" value="RIBOFLAVIN-BINDING PROTEIN RIBY"/>
    <property type="match status" value="1"/>
</dbReference>
<dbReference type="InterPro" id="IPR027939">
    <property type="entry name" value="NMT1/THI5"/>
</dbReference>
<evidence type="ECO:0000256" key="1">
    <source>
        <dbReference type="SAM" id="MobiDB-lite"/>
    </source>
</evidence>
<dbReference type="RefSeq" id="WP_267646455.1">
    <property type="nucleotide sequence ID" value="NZ_JANHGR010000001.1"/>
</dbReference>
<gene>
    <name evidence="3" type="ORF">ACFSAU_06340</name>
</gene>
<feature type="domain" description="SsuA/THI5-like" evidence="2">
    <location>
        <begin position="150"/>
        <end position="357"/>
    </location>
</feature>
<dbReference type="AlphaFoldDB" id="A0ABD6BR80"/>
<dbReference type="Proteomes" id="UP001597139">
    <property type="component" value="Unassembled WGS sequence"/>
</dbReference>
<dbReference type="InterPro" id="IPR036388">
    <property type="entry name" value="WH-like_DNA-bd_sf"/>
</dbReference>
<dbReference type="PANTHER" id="PTHR31528">
    <property type="entry name" value="4-AMINO-5-HYDROXYMETHYL-2-METHYLPYRIMIDINE PHOSPHATE SYNTHASE THI11-RELATED"/>
    <property type="match status" value="1"/>
</dbReference>
<evidence type="ECO:0000313" key="4">
    <source>
        <dbReference type="Proteomes" id="UP001597139"/>
    </source>
</evidence>
<keyword evidence="4" id="KW-1185">Reference proteome</keyword>
<proteinExistence type="predicted"/>
<dbReference type="Gene3D" id="1.10.10.10">
    <property type="entry name" value="Winged helix-like DNA-binding domain superfamily/Winged helix DNA-binding domain"/>
    <property type="match status" value="1"/>
</dbReference>
<sequence>MKTVEYPALGAADEPLVDRYAVGLGTDAARVLAYLRLRLDRPDTAGEPATRLDIRIGTGLSRGAVGDALDRLGDLGLVSETSVRRHESGRPPQAWTTDASVTPRRAYECHANRLLDQTGTAADEPGSGPDKPPTADGDPFSVALNWHPNALHAPLYAGLAGDHYSDGGLEVTFDPRTGSGAALDAVAAGEVDAALVGAATFVAAAPPDVVPLGLLYERAMAVLYATHDSFGGPFERVRQLRGRRVGMSVGSETARLARLLLSQVDTLEAVDIVDIGGEEREALRSGRVDAVTGQISDPDRITDGTVETVPVAEQFPLYGPVLVAREATLTERPSALHAFLVGTMCGWADAADSPGEAVASVPGVDADDTGARTTVERAIEEFGFDRSHGWGVHDEDGWLRLRTALAQVEGS</sequence>
<name>A0ABD6BR80_9EURY</name>
<dbReference type="Gene3D" id="3.40.190.10">
    <property type="entry name" value="Periplasmic binding protein-like II"/>
    <property type="match status" value="2"/>
</dbReference>
<dbReference type="Pfam" id="PF09084">
    <property type="entry name" value="NMT1"/>
    <property type="match status" value="1"/>
</dbReference>
<reference evidence="3 4" key="1">
    <citation type="journal article" date="2019" name="Int. J. Syst. Evol. Microbiol.">
        <title>The Global Catalogue of Microorganisms (GCM) 10K type strain sequencing project: providing services to taxonomists for standard genome sequencing and annotation.</title>
        <authorList>
            <consortium name="The Broad Institute Genomics Platform"/>
            <consortium name="The Broad Institute Genome Sequencing Center for Infectious Disease"/>
            <person name="Wu L."/>
            <person name="Ma J."/>
        </authorList>
    </citation>
    <scope>NUCLEOTIDE SEQUENCE [LARGE SCALE GENOMIC DNA]</scope>
    <source>
        <strain evidence="3 4">CGMCC 1.12859</strain>
    </source>
</reference>
<protein>
    <submittedName>
        <fullName evidence="3">ABC transporter substrate-binding protein</fullName>
    </submittedName>
</protein>
<dbReference type="SUPFAM" id="SSF53850">
    <property type="entry name" value="Periplasmic binding protein-like II"/>
    <property type="match status" value="1"/>
</dbReference>
<evidence type="ECO:0000259" key="2">
    <source>
        <dbReference type="Pfam" id="PF09084"/>
    </source>
</evidence>
<organism evidence="3 4">
    <name type="scientific">Halolamina litorea</name>
    <dbReference type="NCBI Taxonomy" id="1515593"/>
    <lineage>
        <taxon>Archaea</taxon>
        <taxon>Methanobacteriati</taxon>
        <taxon>Methanobacteriota</taxon>
        <taxon>Stenosarchaea group</taxon>
        <taxon>Halobacteria</taxon>
        <taxon>Halobacteriales</taxon>
        <taxon>Haloferacaceae</taxon>
    </lineage>
</organism>
<feature type="region of interest" description="Disordered" evidence="1">
    <location>
        <begin position="118"/>
        <end position="142"/>
    </location>
</feature>
<comment type="caution">
    <text evidence="3">The sequence shown here is derived from an EMBL/GenBank/DDBJ whole genome shotgun (WGS) entry which is preliminary data.</text>
</comment>
<evidence type="ECO:0000313" key="3">
    <source>
        <dbReference type="EMBL" id="MFD1567105.1"/>
    </source>
</evidence>
<accession>A0ABD6BR80</accession>
<dbReference type="EMBL" id="JBHUCZ010000002">
    <property type="protein sequence ID" value="MFD1567105.1"/>
    <property type="molecule type" value="Genomic_DNA"/>
</dbReference>
<dbReference type="InterPro" id="IPR015168">
    <property type="entry name" value="SsuA/THI5"/>
</dbReference>